<dbReference type="PANTHER" id="PTHR40078:SF1">
    <property type="entry name" value="INTEGRAL MEMBRANE PROTEIN"/>
    <property type="match status" value="1"/>
</dbReference>
<dbReference type="Proteomes" id="UP001499854">
    <property type="component" value="Unassembled WGS sequence"/>
</dbReference>
<keyword evidence="1" id="KW-0812">Transmembrane</keyword>
<dbReference type="InterPro" id="IPR038750">
    <property type="entry name" value="YczE/YyaS-like"/>
</dbReference>
<reference evidence="2 3" key="1">
    <citation type="journal article" date="2019" name="Int. J. Syst. Evol. Microbiol.">
        <title>The Global Catalogue of Microorganisms (GCM) 10K type strain sequencing project: providing services to taxonomists for standard genome sequencing and annotation.</title>
        <authorList>
            <consortium name="The Broad Institute Genomics Platform"/>
            <consortium name="The Broad Institute Genome Sequencing Center for Infectious Disease"/>
            <person name="Wu L."/>
            <person name="Ma J."/>
        </authorList>
    </citation>
    <scope>NUCLEOTIDE SEQUENCE [LARGE SCALE GENOMIC DNA]</scope>
    <source>
        <strain evidence="2 3">JCM 16013</strain>
    </source>
</reference>
<evidence type="ECO:0000313" key="3">
    <source>
        <dbReference type="Proteomes" id="UP001499854"/>
    </source>
</evidence>
<feature type="transmembrane region" description="Helical" evidence="1">
    <location>
        <begin position="106"/>
        <end position="128"/>
    </location>
</feature>
<proteinExistence type="predicted"/>
<keyword evidence="1" id="KW-1133">Transmembrane helix</keyword>
<keyword evidence="1" id="KW-0472">Membrane</keyword>
<evidence type="ECO:0000313" key="2">
    <source>
        <dbReference type="EMBL" id="GAA1960273.1"/>
    </source>
</evidence>
<dbReference type="PANTHER" id="PTHR40078">
    <property type="entry name" value="INTEGRAL MEMBRANE PROTEIN-RELATED"/>
    <property type="match status" value="1"/>
</dbReference>
<dbReference type="RefSeq" id="WP_344656279.1">
    <property type="nucleotide sequence ID" value="NZ_BAAAQM010000006.1"/>
</dbReference>
<name>A0ABN2QY75_9ACTN</name>
<keyword evidence="3" id="KW-1185">Reference proteome</keyword>
<feature type="transmembrane region" description="Helical" evidence="1">
    <location>
        <begin position="80"/>
        <end position="100"/>
    </location>
</feature>
<feature type="transmembrane region" description="Helical" evidence="1">
    <location>
        <begin position="50"/>
        <end position="68"/>
    </location>
</feature>
<comment type="caution">
    <text evidence="2">The sequence shown here is derived from an EMBL/GenBank/DDBJ whole genome shotgun (WGS) entry which is preliminary data.</text>
</comment>
<dbReference type="EMBL" id="BAAAQM010000006">
    <property type="protein sequence ID" value="GAA1960273.1"/>
    <property type="molecule type" value="Genomic_DNA"/>
</dbReference>
<organism evidence="2 3">
    <name type="scientific">Catenulispora subtropica</name>
    <dbReference type="NCBI Taxonomy" id="450798"/>
    <lineage>
        <taxon>Bacteria</taxon>
        <taxon>Bacillati</taxon>
        <taxon>Actinomycetota</taxon>
        <taxon>Actinomycetes</taxon>
        <taxon>Catenulisporales</taxon>
        <taxon>Catenulisporaceae</taxon>
        <taxon>Catenulispora</taxon>
    </lineage>
</organism>
<evidence type="ECO:0000256" key="1">
    <source>
        <dbReference type="SAM" id="Phobius"/>
    </source>
</evidence>
<sequence>MHPFVRRIAQLYVGLVLFGFSTALMVRSRLGLAGWDVLHQGLADRTGLSIGHVVIAVGALVLLAWIPLRQRPGWGTVSNVVVVGFAADAALAALPSPGAVVPRSALLAAGILLNGIATGLYVGAGLGPGPRDGLMTGFAARTGGSLRRVRIVIEAAVLLAGWLLGGSVGVGTVAYAVAIGPLAQAFITRFAVRVPAEAARSGQAAESPERTDPCPAF</sequence>
<protein>
    <submittedName>
        <fullName evidence="2">Membrane protein</fullName>
    </submittedName>
</protein>
<gene>
    <name evidence="2" type="ORF">GCM10009838_15880</name>
</gene>
<feature type="transmembrane region" description="Helical" evidence="1">
    <location>
        <begin position="12"/>
        <end position="30"/>
    </location>
</feature>
<accession>A0ABN2QY75</accession>
<dbReference type="Pfam" id="PF19700">
    <property type="entry name" value="DUF6198"/>
    <property type="match status" value="1"/>
</dbReference>